<evidence type="ECO:0000313" key="2">
    <source>
        <dbReference type="Proteomes" id="UP000024329"/>
    </source>
</evidence>
<proteinExistence type="predicted"/>
<dbReference type="eggNOG" id="COG3824">
    <property type="taxonomic scope" value="Bacteria"/>
</dbReference>
<dbReference type="STRING" id="158500.BES08_16325"/>
<dbReference type="InterPro" id="IPR010428">
    <property type="entry name" value="Zincin_1"/>
</dbReference>
<dbReference type="Proteomes" id="UP000024329">
    <property type="component" value="Unassembled WGS sequence"/>
</dbReference>
<dbReference type="AlphaFoldDB" id="A0A031JXU4"/>
<protein>
    <recommendedName>
        <fullName evidence="3">Neutral zinc metallopeptidase</fullName>
    </recommendedName>
</protein>
<dbReference type="InterPro" id="IPR038555">
    <property type="entry name" value="Zincin_1_sf"/>
</dbReference>
<organism evidence="1 2">
    <name type="scientific">Novosphingobium resinovorum</name>
    <dbReference type="NCBI Taxonomy" id="158500"/>
    <lineage>
        <taxon>Bacteria</taxon>
        <taxon>Pseudomonadati</taxon>
        <taxon>Pseudomonadota</taxon>
        <taxon>Alphaproteobacteria</taxon>
        <taxon>Sphingomonadales</taxon>
        <taxon>Sphingomonadaceae</taxon>
        <taxon>Novosphingobium</taxon>
    </lineage>
</organism>
<dbReference type="Pfam" id="PF06262">
    <property type="entry name" value="Zincin_1"/>
    <property type="match status" value="1"/>
</dbReference>
<evidence type="ECO:0008006" key="3">
    <source>
        <dbReference type="Google" id="ProtNLM"/>
    </source>
</evidence>
<dbReference type="CDD" id="cd12952">
    <property type="entry name" value="MMP_ACEL2062"/>
    <property type="match status" value="1"/>
</dbReference>
<dbReference type="PATRIC" id="fig|158500.4.peg.2449"/>
<name>A0A031JXU4_9SPHN</name>
<accession>A0A031JXU4</accession>
<gene>
    <name evidence="1" type="ORF">BV97_02402</name>
</gene>
<sequence>MLLPSRLREGPGVGIPPPMTRTFGPPPSAAEFERLAHAAFARIPAPFAQHLDGITVHIEEFADEETLGAMGIEDAWELTGLYHGRSMDTDSVWISGEFPPRITLYRQPLLAEWCETEVDLEDLVAHVVIHEVGHHFGLSDDAMHALEDQVR</sequence>
<dbReference type="SUPFAM" id="SSF55486">
    <property type="entry name" value="Metalloproteases ('zincins'), catalytic domain"/>
    <property type="match status" value="1"/>
</dbReference>
<reference evidence="1 2" key="1">
    <citation type="submission" date="2014-03" db="EMBL/GenBank/DDBJ databases">
        <title>Whole genome sequence of Novosphingobium resinovorum KF1.</title>
        <authorList>
            <person name="Gan H.M."/>
            <person name="Gan H.Y."/>
            <person name="Chew T.H."/>
            <person name="Savka M.A."/>
        </authorList>
    </citation>
    <scope>NUCLEOTIDE SEQUENCE [LARGE SCALE GENOMIC DNA]</scope>
    <source>
        <strain evidence="1 2">KF1</strain>
    </source>
</reference>
<dbReference type="EMBL" id="JFYZ01000011">
    <property type="protein sequence ID" value="EZP81744.1"/>
    <property type="molecule type" value="Genomic_DNA"/>
</dbReference>
<comment type="caution">
    <text evidence="1">The sequence shown here is derived from an EMBL/GenBank/DDBJ whole genome shotgun (WGS) entry which is preliminary data.</text>
</comment>
<evidence type="ECO:0000313" key="1">
    <source>
        <dbReference type="EMBL" id="EZP81744.1"/>
    </source>
</evidence>
<dbReference type="Gene3D" id="3.30.2010.20">
    <property type="match status" value="1"/>
</dbReference>